<protein>
    <submittedName>
        <fullName evidence="2">Uncharacterized protein</fullName>
    </submittedName>
</protein>
<reference evidence="2 3" key="1">
    <citation type="journal article" date="2012" name="Genome Biol.">
        <title>Genome and low-iron response of an oceanic diatom adapted to chronic iron limitation.</title>
        <authorList>
            <person name="Lommer M."/>
            <person name="Specht M."/>
            <person name="Roy A.S."/>
            <person name="Kraemer L."/>
            <person name="Andreson R."/>
            <person name="Gutowska M.A."/>
            <person name="Wolf J."/>
            <person name="Bergner S.V."/>
            <person name="Schilhabel M.B."/>
            <person name="Klostermeier U.C."/>
            <person name="Beiko R.G."/>
            <person name="Rosenstiel P."/>
            <person name="Hippler M."/>
            <person name="Laroche J."/>
        </authorList>
    </citation>
    <scope>NUCLEOTIDE SEQUENCE [LARGE SCALE GENOMIC DNA]</scope>
    <source>
        <strain evidence="2 3">CCMP1005</strain>
    </source>
</reference>
<evidence type="ECO:0000313" key="3">
    <source>
        <dbReference type="Proteomes" id="UP000266841"/>
    </source>
</evidence>
<dbReference type="AlphaFoldDB" id="K0TMP9"/>
<organism evidence="2 3">
    <name type="scientific">Thalassiosira oceanica</name>
    <name type="common">Marine diatom</name>
    <dbReference type="NCBI Taxonomy" id="159749"/>
    <lineage>
        <taxon>Eukaryota</taxon>
        <taxon>Sar</taxon>
        <taxon>Stramenopiles</taxon>
        <taxon>Ochrophyta</taxon>
        <taxon>Bacillariophyta</taxon>
        <taxon>Coscinodiscophyceae</taxon>
        <taxon>Thalassiosirophycidae</taxon>
        <taxon>Thalassiosirales</taxon>
        <taxon>Thalassiosiraceae</taxon>
        <taxon>Thalassiosira</taxon>
    </lineage>
</organism>
<evidence type="ECO:0000256" key="1">
    <source>
        <dbReference type="SAM" id="MobiDB-lite"/>
    </source>
</evidence>
<comment type="caution">
    <text evidence="2">The sequence shown here is derived from an EMBL/GenBank/DDBJ whole genome shotgun (WGS) entry which is preliminary data.</text>
</comment>
<keyword evidence="3" id="KW-1185">Reference proteome</keyword>
<dbReference type="EMBL" id="AGNL01002179">
    <property type="protein sequence ID" value="EJK76416.1"/>
    <property type="molecule type" value="Genomic_DNA"/>
</dbReference>
<feature type="non-terminal residue" evidence="2">
    <location>
        <position position="1"/>
    </location>
</feature>
<evidence type="ECO:0000313" key="2">
    <source>
        <dbReference type="EMBL" id="EJK76416.1"/>
    </source>
</evidence>
<proteinExistence type="predicted"/>
<sequence length="483" mass="52639">SSARPSNWLWFYVVSRKGHAATHNISQDERCPELRILHLHHRTVWDDEVVTAESSPLVRGWVVAESASLIPVALLTMAAALLNRDRLLRVLAPAIPELLAWSCLLFNELAQEAGALLSSLSFSPLVKLALTPATPATRITTFHPSSRKEQTGQGLPARYLTRVAVAGVDGRRYHGQGWATALSNEDKVQQNQFSPGHLDIEGAMANEGQQVAASGVAGIVGNAGRALTFEYDVTARLGSLGSQTPFKALETGIRFATMGIRSHTILNSNAAAGHTGLMQLQDIQDWGPDVALPRVNLARAKKQLLRAATAFFLPPEMKPFGVKLGDGDRLLEALSKNAQFYNGGAFYLRNFPTAESPFGWNRPVQSRTKLRLVVPLEERASAGQGGYGPSQTRKSTDRNGKGQYMPFPHNCDEWYAKKQEKKSKKPRTDNVPPESGAEAETETKKRRLAAKSKLVSALTTTTNLDPEAIEAISAQASEIFSTE</sequence>
<gene>
    <name evidence="2" type="ORF">THAOC_01821</name>
</gene>
<name>K0TMP9_THAOC</name>
<feature type="region of interest" description="Disordered" evidence="1">
    <location>
        <begin position="380"/>
        <end position="449"/>
    </location>
</feature>
<dbReference type="Proteomes" id="UP000266841">
    <property type="component" value="Unassembled WGS sequence"/>
</dbReference>
<accession>K0TMP9</accession>